<dbReference type="STRING" id="1423744.FC86_GL000654"/>
<dbReference type="InterPro" id="IPR015422">
    <property type="entry name" value="PyrdxlP-dep_Trfase_small"/>
</dbReference>
<dbReference type="Gene3D" id="3.40.640.10">
    <property type="entry name" value="Type I PLP-dependent aspartate aminotransferase-like (Major domain)"/>
    <property type="match status" value="1"/>
</dbReference>
<dbReference type="PATRIC" id="fig|1423744.4.peg.672"/>
<accession>A0A0R2DTS6</accession>
<dbReference type="Pfam" id="PF00155">
    <property type="entry name" value="Aminotran_1_2"/>
    <property type="match status" value="1"/>
</dbReference>
<comment type="cofactor">
    <cofactor evidence="1 6">
        <name>pyridoxal 5'-phosphate</name>
        <dbReference type="ChEBI" id="CHEBI:597326"/>
    </cofactor>
</comment>
<dbReference type="OrthoDB" id="9802328at2"/>
<evidence type="ECO:0000313" key="9">
    <source>
        <dbReference type="Proteomes" id="UP000051378"/>
    </source>
</evidence>
<dbReference type="PANTHER" id="PTHR46383">
    <property type="entry name" value="ASPARTATE AMINOTRANSFERASE"/>
    <property type="match status" value="1"/>
</dbReference>
<dbReference type="GO" id="GO:0030170">
    <property type="term" value="F:pyridoxal phosphate binding"/>
    <property type="evidence" value="ECO:0007669"/>
    <property type="project" value="InterPro"/>
</dbReference>
<dbReference type="EC" id="2.6.1.-" evidence="6"/>
<dbReference type="GO" id="GO:0008483">
    <property type="term" value="F:transaminase activity"/>
    <property type="evidence" value="ECO:0007669"/>
    <property type="project" value="UniProtKB-KW"/>
</dbReference>
<dbReference type="EMBL" id="AYZL01000020">
    <property type="protein sequence ID" value="KRN03549.1"/>
    <property type="molecule type" value="Genomic_DNA"/>
</dbReference>
<dbReference type="Proteomes" id="UP000051378">
    <property type="component" value="Unassembled WGS sequence"/>
</dbReference>
<dbReference type="Gene3D" id="3.90.1150.10">
    <property type="entry name" value="Aspartate Aminotransferase, domain 1"/>
    <property type="match status" value="1"/>
</dbReference>
<evidence type="ECO:0000259" key="7">
    <source>
        <dbReference type="Pfam" id="PF00155"/>
    </source>
</evidence>
<dbReference type="RefSeq" id="WP_056974872.1">
    <property type="nucleotide sequence ID" value="NZ_AYZL01000020.1"/>
</dbReference>
<dbReference type="CDD" id="cd00609">
    <property type="entry name" value="AAT_like"/>
    <property type="match status" value="1"/>
</dbReference>
<keyword evidence="5" id="KW-0663">Pyridoxal phosphate</keyword>
<dbReference type="InterPro" id="IPR015424">
    <property type="entry name" value="PyrdxlP-dep_Trfase"/>
</dbReference>
<protein>
    <recommendedName>
        <fullName evidence="6">Aminotransferase</fullName>
        <ecNumber evidence="6">2.6.1.-</ecNumber>
    </recommendedName>
</protein>
<evidence type="ECO:0000256" key="5">
    <source>
        <dbReference type="ARBA" id="ARBA00022898"/>
    </source>
</evidence>
<gene>
    <name evidence="8" type="ORF">FC86_GL000654</name>
</gene>
<keyword evidence="4 6" id="KW-0808">Transferase</keyword>
<comment type="caution">
    <text evidence="8">The sequence shown here is derived from an EMBL/GenBank/DDBJ whole genome shotgun (WGS) entry which is preliminary data.</text>
</comment>
<dbReference type="FunFam" id="3.40.640.10:FF:000033">
    <property type="entry name" value="Aspartate aminotransferase"/>
    <property type="match status" value="1"/>
</dbReference>
<evidence type="ECO:0000313" key="8">
    <source>
        <dbReference type="EMBL" id="KRN03549.1"/>
    </source>
</evidence>
<evidence type="ECO:0000256" key="3">
    <source>
        <dbReference type="ARBA" id="ARBA00022576"/>
    </source>
</evidence>
<evidence type="ECO:0000256" key="1">
    <source>
        <dbReference type="ARBA" id="ARBA00001933"/>
    </source>
</evidence>
<proteinExistence type="inferred from homology"/>
<evidence type="ECO:0000256" key="6">
    <source>
        <dbReference type="RuleBase" id="RU000481"/>
    </source>
</evidence>
<sequence length="394" mass="43502">MPQLSASLASQLNHHLEQIAPPAIGQFNQQISTIEGLIKLTIGEPDFDVPQSVKQAAITSIENNQSHYSATPGIFPLRKAIANYLKQYNLTYNPESEIVVTVGATEAIFATIMTMLNKGDKLVIPTPTFPLYFPVTELAQAECVMVDTSQQGFKLTPELLESVVKSDDSIKAILLNYPGNPTGVTYNKAELQALVKIIEKYDLFVISDEIYNELTYTTPHLSIAELLPERTVLINGVSKSHAMTGYRIGYVAGPQEFMKLLTKIHGLMVTSTSNPAQYAALEALENGLAEPKKMKQAYQERRDFLYQSLVDLGFEVTNSQGAFYLFVKVPDSYQNDDKQFGLDLAYEAKVGTMPGYVFGEGGQGYLRLSYAASLTDLKQAVKNIAEFLKLKGIN</sequence>
<comment type="similarity">
    <text evidence="2 6">Belongs to the class-I pyridoxal-phosphate-dependent aminotransferase family.</text>
</comment>
<dbReference type="SUPFAM" id="SSF53383">
    <property type="entry name" value="PLP-dependent transferases"/>
    <property type="match status" value="1"/>
</dbReference>
<keyword evidence="9" id="KW-1185">Reference proteome</keyword>
<dbReference type="InterPro" id="IPR004838">
    <property type="entry name" value="NHTrfase_class1_PyrdxlP-BS"/>
</dbReference>
<name>A0A0R2DTS6_9LACO</name>
<dbReference type="PROSITE" id="PS00105">
    <property type="entry name" value="AA_TRANSFER_CLASS_1"/>
    <property type="match status" value="1"/>
</dbReference>
<dbReference type="PANTHER" id="PTHR46383:SF4">
    <property type="entry name" value="AMINOTRANSFERASE"/>
    <property type="match status" value="1"/>
</dbReference>
<dbReference type="AlphaFoldDB" id="A0A0R2DTS6"/>
<dbReference type="GO" id="GO:0006520">
    <property type="term" value="P:amino acid metabolic process"/>
    <property type="evidence" value="ECO:0007669"/>
    <property type="project" value="InterPro"/>
</dbReference>
<evidence type="ECO:0000256" key="2">
    <source>
        <dbReference type="ARBA" id="ARBA00007441"/>
    </source>
</evidence>
<dbReference type="InterPro" id="IPR050596">
    <property type="entry name" value="AspAT/PAT-like"/>
</dbReference>
<organism evidence="8 9">
    <name type="scientific">Holzapfeliella floricola DSM 23037 = JCM 16512</name>
    <dbReference type="NCBI Taxonomy" id="1423744"/>
    <lineage>
        <taxon>Bacteria</taxon>
        <taxon>Bacillati</taxon>
        <taxon>Bacillota</taxon>
        <taxon>Bacilli</taxon>
        <taxon>Lactobacillales</taxon>
        <taxon>Lactobacillaceae</taxon>
        <taxon>Holzapfeliella</taxon>
    </lineage>
</organism>
<dbReference type="InterPro" id="IPR015421">
    <property type="entry name" value="PyrdxlP-dep_Trfase_major"/>
</dbReference>
<evidence type="ECO:0000256" key="4">
    <source>
        <dbReference type="ARBA" id="ARBA00022679"/>
    </source>
</evidence>
<keyword evidence="3 6" id="KW-0032">Aminotransferase</keyword>
<dbReference type="InterPro" id="IPR004839">
    <property type="entry name" value="Aminotransferase_I/II_large"/>
</dbReference>
<reference evidence="8 9" key="1">
    <citation type="journal article" date="2015" name="Genome Announc.">
        <title>Expanding the biotechnology potential of lactobacilli through comparative genomics of 213 strains and associated genera.</title>
        <authorList>
            <person name="Sun Z."/>
            <person name="Harris H.M."/>
            <person name="McCann A."/>
            <person name="Guo C."/>
            <person name="Argimon S."/>
            <person name="Zhang W."/>
            <person name="Yang X."/>
            <person name="Jeffery I.B."/>
            <person name="Cooney J.C."/>
            <person name="Kagawa T.F."/>
            <person name="Liu W."/>
            <person name="Song Y."/>
            <person name="Salvetti E."/>
            <person name="Wrobel A."/>
            <person name="Rasinkangas P."/>
            <person name="Parkhill J."/>
            <person name="Rea M.C."/>
            <person name="O'Sullivan O."/>
            <person name="Ritari J."/>
            <person name="Douillard F.P."/>
            <person name="Paul Ross R."/>
            <person name="Yang R."/>
            <person name="Briner A.E."/>
            <person name="Felis G.E."/>
            <person name="de Vos W.M."/>
            <person name="Barrangou R."/>
            <person name="Klaenhammer T.R."/>
            <person name="Caufield P.W."/>
            <person name="Cui Y."/>
            <person name="Zhang H."/>
            <person name="O'Toole P.W."/>
        </authorList>
    </citation>
    <scope>NUCLEOTIDE SEQUENCE [LARGE SCALE GENOMIC DNA]</scope>
    <source>
        <strain evidence="8 9">DSM 23037</strain>
    </source>
</reference>
<feature type="domain" description="Aminotransferase class I/classII large" evidence="7">
    <location>
        <begin position="37"/>
        <end position="382"/>
    </location>
</feature>